<dbReference type="KEGG" id="vg:80539398"/>
<reference evidence="1" key="1">
    <citation type="journal article" date="2020" name="Viruses">
        <title>Genome Analysis of a Novel Clade b Betabaculovirus Isolated from the Legume Pest Matsumuraeses phaseoli (Lepidoptera: Tortricidae).</title>
        <authorList>
            <person name="Shu R."/>
            <person name="Meng Q."/>
            <person name="Miao L."/>
            <person name="Liang H."/>
            <person name="Chen J."/>
            <person name="Xu Y."/>
            <person name="Cheng L."/>
            <person name="Jin W."/>
            <person name="Qin Q."/>
            <person name="Zhang H."/>
        </authorList>
    </citation>
    <scope>NUCLEOTIDE SEQUENCE</scope>
    <source>
        <strain evidence="1">IOZ01</strain>
    </source>
</reference>
<dbReference type="RefSeq" id="YP_010800752.1">
    <property type="nucleotide sequence ID" value="NC_076905.1"/>
</dbReference>
<evidence type="ECO:0000313" key="1">
    <source>
        <dbReference type="EMBL" id="QOD39997.1"/>
    </source>
</evidence>
<dbReference type="EMBL" id="MT844067">
    <property type="protein sequence ID" value="QOD39997.1"/>
    <property type="molecule type" value="Genomic_DNA"/>
</dbReference>
<organism evidence="1 2">
    <name type="scientific">Matsumuraeses phaseoli granulovirus</name>
    <dbReference type="NCBI Taxonomy" id="2760664"/>
    <lineage>
        <taxon>Viruses</taxon>
        <taxon>Viruses incertae sedis</taxon>
        <taxon>Naldaviricetes</taxon>
        <taxon>Lefavirales</taxon>
        <taxon>Baculoviridae</taxon>
        <taxon>Betabaculovirus</taxon>
        <taxon>Betabaculovirus maphaseoli</taxon>
    </lineage>
</organism>
<dbReference type="GeneID" id="80539398"/>
<dbReference type="InterPro" id="IPR004283">
    <property type="entry name" value="Lef-2"/>
</dbReference>
<gene>
    <name evidence="1" type="primary">lef-2</name>
    <name evidence="1" type="ORF">H4Q86_034</name>
</gene>
<keyword evidence="2" id="KW-1185">Reference proteome</keyword>
<name>A0AAE7MLB9_9BBAC</name>
<accession>A0AAE7MLB9</accession>
<dbReference type="GO" id="GO:0019083">
    <property type="term" value="P:viral transcription"/>
    <property type="evidence" value="ECO:0007669"/>
    <property type="project" value="InterPro"/>
</dbReference>
<sequence length="178" mass="21480">MGDRTLETFNPRHEIDVTKIYKVDFFLRRWKDVNPNCTFLPGGRYFVASGKSLKAMIERSFSLEEGDEQEVVTKRKKKDVCFLKILYNRRLVYEQYRKLFYSRPNARTEEAFKNLYIRPRNKRYSNRQSFSYLIVKQLQCKNCQNQCVYEALKRFYMMDSKCVAEVDNLVTKERLQND</sequence>
<dbReference type="Pfam" id="PF03041">
    <property type="entry name" value="Baculo_LEF-2"/>
    <property type="match status" value="1"/>
</dbReference>
<dbReference type="Proteomes" id="UP000829694">
    <property type="component" value="Segment"/>
</dbReference>
<protein>
    <submittedName>
        <fullName evidence="1">Lef-2</fullName>
    </submittedName>
</protein>
<proteinExistence type="predicted"/>
<evidence type="ECO:0000313" key="2">
    <source>
        <dbReference type="Proteomes" id="UP000829694"/>
    </source>
</evidence>